<dbReference type="GO" id="GO:0016874">
    <property type="term" value="F:ligase activity"/>
    <property type="evidence" value="ECO:0007669"/>
    <property type="project" value="UniProtKB-KW"/>
</dbReference>
<dbReference type="InterPro" id="IPR000713">
    <property type="entry name" value="Mur_ligase_N"/>
</dbReference>
<dbReference type="PANTHER" id="PTHR23135:SF4">
    <property type="entry name" value="UDP-N-ACETYLMURAMOYL-L-ALANYL-D-GLUTAMATE--2,6-DIAMINOPIMELATE LIGASE MURE HOMOLOG, CHLOROPLASTIC"/>
    <property type="match status" value="1"/>
</dbReference>
<sequence>MGSMALDLGQLLDGLTFVASGDPLPARVAEIRSHSARVEPGDLFVAVPGRRHDGAAFAGEALRRGARVVVAEQAPALPLPPGVTWLRVPSARRALSRLAANRYGHPSRRLVVVGVTGTTGKTTTTLLLHHLLTAAGIATGVMGSLVVDTGRRRRPGHLTTPAPSTSTAISGRWWTTAAGRRSWRCRPRAPIRDGSTTWPSTSGW</sequence>
<dbReference type="Gene3D" id="3.40.1390.10">
    <property type="entry name" value="MurE/MurF, N-terminal domain"/>
    <property type="match status" value="1"/>
</dbReference>
<dbReference type="SUPFAM" id="SSF63418">
    <property type="entry name" value="MurE/MurF N-terminal domain"/>
    <property type="match status" value="1"/>
</dbReference>
<proteinExistence type="predicted"/>
<dbReference type="Gene3D" id="3.40.1190.10">
    <property type="entry name" value="Mur-like, catalytic domain"/>
    <property type="match status" value="1"/>
</dbReference>
<evidence type="ECO:0000256" key="1">
    <source>
        <dbReference type="ARBA" id="ARBA00004752"/>
    </source>
</evidence>
<reference evidence="3 4" key="1">
    <citation type="submission" date="2023-08" db="EMBL/GenBank/DDBJ databases">
        <title>Genome sequence of Thermaerobacter compostii strain Ins1, a spore-forming filamentous bacterium isolated from a deep geothermal reservoir.</title>
        <authorList>
            <person name="Bregnard D."/>
            <person name="Gonzalez D."/>
            <person name="Junier P."/>
        </authorList>
    </citation>
    <scope>NUCLEOTIDE SEQUENCE [LARGE SCALE GENOMIC DNA]</scope>
    <source>
        <strain evidence="3 4">Ins1</strain>
    </source>
</reference>
<organism evidence="3 4">
    <name type="scientific">Thermaerobacter composti</name>
    <dbReference type="NCBI Taxonomy" id="554949"/>
    <lineage>
        <taxon>Bacteria</taxon>
        <taxon>Bacillati</taxon>
        <taxon>Bacillota</taxon>
        <taxon>Clostridia</taxon>
        <taxon>Eubacteriales</taxon>
        <taxon>Clostridiales Family XVII. Incertae Sedis</taxon>
        <taxon>Thermaerobacter</taxon>
    </lineage>
</organism>
<dbReference type="InterPro" id="IPR036565">
    <property type="entry name" value="Mur-like_cat_sf"/>
</dbReference>
<evidence type="ECO:0000313" key="4">
    <source>
        <dbReference type="Proteomes" id="UP001304683"/>
    </source>
</evidence>
<comment type="pathway">
    <text evidence="1">Cell wall biogenesis; peptidoglycan biosynthesis.</text>
</comment>
<evidence type="ECO:0000313" key="3">
    <source>
        <dbReference type="EMBL" id="WPD18696.1"/>
    </source>
</evidence>
<dbReference type="PANTHER" id="PTHR23135">
    <property type="entry name" value="MUR LIGASE FAMILY MEMBER"/>
    <property type="match status" value="1"/>
</dbReference>
<name>A0ABZ0QMR8_9FIRM</name>
<keyword evidence="3" id="KW-0436">Ligase</keyword>
<gene>
    <name evidence="3" type="ORF">Q5761_10065</name>
</gene>
<keyword evidence="4" id="KW-1185">Reference proteome</keyword>
<evidence type="ECO:0000259" key="2">
    <source>
        <dbReference type="Pfam" id="PF01225"/>
    </source>
</evidence>
<dbReference type="RefSeq" id="WP_318750498.1">
    <property type="nucleotide sequence ID" value="NZ_CP132508.1"/>
</dbReference>
<dbReference type="SUPFAM" id="SSF53623">
    <property type="entry name" value="MurD-like peptide ligases, catalytic domain"/>
    <property type="match status" value="1"/>
</dbReference>
<protein>
    <submittedName>
        <fullName evidence="3">Mur ligase domain-containing protein</fullName>
    </submittedName>
</protein>
<dbReference type="Pfam" id="PF01225">
    <property type="entry name" value="Mur_ligase"/>
    <property type="match status" value="1"/>
</dbReference>
<accession>A0ABZ0QMR8</accession>
<dbReference type="InterPro" id="IPR035911">
    <property type="entry name" value="MurE/MurF_N"/>
</dbReference>
<feature type="domain" description="Mur ligase N-terminal catalytic" evidence="2">
    <location>
        <begin position="30"/>
        <end position="103"/>
    </location>
</feature>
<dbReference type="Proteomes" id="UP001304683">
    <property type="component" value="Chromosome"/>
</dbReference>
<dbReference type="EMBL" id="CP132508">
    <property type="protein sequence ID" value="WPD18696.1"/>
    <property type="molecule type" value="Genomic_DNA"/>
</dbReference>